<comment type="caution">
    <text evidence="2">The sequence shown here is derived from an EMBL/GenBank/DDBJ whole genome shotgun (WGS) entry which is preliminary data.</text>
</comment>
<organism evidence="2 3">
    <name type="scientific">Piromyces finnis</name>
    <dbReference type="NCBI Taxonomy" id="1754191"/>
    <lineage>
        <taxon>Eukaryota</taxon>
        <taxon>Fungi</taxon>
        <taxon>Fungi incertae sedis</taxon>
        <taxon>Chytridiomycota</taxon>
        <taxon>Chytridiomycota incertae sedis</taxon>
        <taxon>Neocallimastigomycetes</taxon>
        <taxon>Neocallimastigales</taxon>
        <taxon>Neocallimastigaceae</taxon>
        <taxon>Piromyces</taxon>
    </lineage>
</organism>
<dbReference type="EMBL" id="MCFH01000017">
    <property type="protein sequence ID" value="ORX51737.1"/>
    <property type="molecule type" value="Genomic_DNA"/>
</dbReference>
<proteinExistence type="predicted"/>
<evidence type="ECO:0000313" key="2">
    <source>
        <dbReference type="EMBL" id="ORX51737.1"/>
    </source>
</evidence>
<reference evidence="2 3" key="2">
    <citation type="submission" date="2016-08" db="EMBL/GenBank/DDBJ databases">
        <title>Pervasive Adenine N6-methylation of Active Genes in Fungi.</title>
        <authorList>
            <consortium name="DOE Joint Genome Institute"/>
            <person name="Mondo S.J."/>
            <person name="Dannebaum R.O."/>
            <person name="Kuo R.C."/>
            <person name="Labutti K."/>
            <person name="Haridas S."/>
            <person name="Kuo A."/>
            <person name="Salamov A."/>
            <person name="Ahrendt S.R."/>
            <person name="Lipzen A."/>
            <person name="Sullivan W."/>
            <person name="Andreopoulos W.B."/>
            <person name="Clum A."/>
            <person name="Lindquist E."/>
            <person name="Daum C."/>
            <person name="Ramamoorthy G.K."/>
            <person name="Gryganskyi A."/>
            <person name="Culley D."/>
            <person name="Magnuson J.K."/>
            <person name="James T.Y."/>
            <person name="O'Malley M.A."/>
            <person name="Stajich J.E."/>
            <person name="Spatafora J.W."/>
            <person name="Visel A."/>
            <person name="Grigoriev I.V."/>
        </authorList>
    </citation>
    <scope>NUCLEOTIDE SEQUENCE [LARGE SCALE GENOMIC DNA]</scope>
    <source>
        <strain evidence="3">finn</strain>
    </source>
</reference>
<accession>A0A1Y1VD01</accession>
<sequence>MESFPEEILKSSNLKAFHMNKNSNLKIDFYKFKNTIDGCTFDIDIDCYQYEKCSAIYTDPEKKKRKRPIYNANEIAISPIENINNNNNNNNNSNNNDFNNNFENNYNSL</sequence>
<name>A0A1Y1VD01_9FUNG</name>
<evidence type="ECO:0000256" key="1">
    <source>
        <dbReference type="SAM" id="MobiDB-lite"/>
    </source>
</evidence>
<keyword evidence="3" id="KW-1185">Reference proteome</keyword>
<reference evidence="2 3" key="1">
    <citation type="submission" date="2016-08" db="EMBL/GenBank/DDBJ databases">
        <title>Genomes of anaerobic fungi encode conserved fungal cellulosomes for biomass hydrolysis.</title>
        <authorList>
            <consortium name="DOE Joint Genome Institute"/>
            <person name="Haitjema C.H."/>
            <person name="Gilmore S.P."/>
            <person name="Henske J.K."/>
            <person name="Solomon K.V."/>
            <person name="De Groot R."/>
            <person name="Kuo A."/>
            <person name="Mondo S.J."/>
            <person name="Salamov A.A."/>
            <person name="Labutti K."/>
            <person name="Zhao Z."/>
            <person name="Chiniquy J."/>
            <person name="Barry K."/>
            <person name="Brewer H.M."/>
            <person name="Purvine S.O."/>
            <person name="Wright A.T."/>
            <person name="Boxma B."/>
            <person name="Van Alen T."/>
            <person name="Hackstein J.H."/>
            <person name="Baker S.E."/>
            <person name="Grigoriev I.V."/>
            <person name="O'Malley M.A."/>
        </authorList>
    </citation>
    <scope>NUCLEOTIDE SEQUENCE [LARGE SCALE GENOMIC DNA]</scope>
    <source>
        <strain evidence="3">finn</strain>
    </source>
</reference>
<protein>
    <submittedName>
        <fullName evidence="2">Uncharacterized protein</fullName>
    </submittedName>
</protein>
<dbReference type="AlphaFoldDB" id="A0A1Y1VD01"/>
<dbReference type="Proteomes" id="UP000193719">
    <property type="component" value="Unassembled WGS sequence"/>
</dbReference>
<gene>
    <name evidence="2" type="ORF">BCR36DRAFT_369650</name>
</gene>
<evidence type="ECO:0000313" key="3">
    <source>
        <dbReference type="Proteomes" id="UP000193719"/>
    </source>
</evidence>
<feature type="region of interest" description="Disordered" evidence="1">
    <location>
        <begin position="82"/>
        <end position="109"/>
    </location>
</feature>